<reference evidence="1 2" key="1">
    <citation type="submission" date="2014-09" db="EMBL/GenBank/DDBJ databases">
        <title>Whole genome shotgun sequence of Escherichia vulneris NBRC 102420.</title>
        <authorList>
            <person name="Yoshida Y."/>
            <person name="Hosoyama A."/>
            <person name="Tsuchikane K."/>
            <person name="Ohji S."/>
            <person name="Ichikawa N."/>
            <person name="Kimura A."/>
            <person name="Yamazoe A."/>
            <person name="Ezaki T."/>
            <person name="Fujita N."/>
        </authorList>
    </citation>
    <scope>NUCLEOTIDE SEQUENCE [LARGE SCALE GENOMIC DNA]</scope>
    <source>
        <strain evidence="1 2">NBRC 102420</strain>
    </source>
</reference>
<proteinExistence type="predicted"/>
<dbReference type="Gene3D" id="3.90.280.10">
    <property type="entry name" value="PEBP-like"/>
    <property type="match status" value="1"/>
</dbReference>
<dbReference type="AlphaFoldDB" id="A0A090V429"/>
<dbReference type="NCBIfam" id="NF007609">
    <property type="entry name" value="PRK10257.1"/>
    <property type="match status" value="1"/>
</dbReference>
<keyword evidence="2" id="KW-1185">Reference proteome</keyword>
<dbReference type="CDD" id="cd00865">
    <property type="entry name" value="PEBP_bact_arch"/>
    <property type="match status" value="1"/>
</dbReference>
<dbReference type="SUPFAM" id="SSF49777">
    <property type="entry name" value="PEBP-like"/>
    <property type="match status" value="1"/>
</dbReference>
<gene>
    <name evidence="1" type="primary">ybhB</name>
    <name evidence="1" type="ORF">EV102420_13_01400</name>
</gene>
<dbReference type="RefSeq" id="WP_042392228.1">
    <property type="nucleotide sequence ID" value="NZ_BBMZ01000013.1"/>
</dbReference>
<sequence>MRLISQDIREGEKLHNRHVFNGMGYEGDNISPHLAWDEVPAGCKSFAVTCYDPDAPTGSGWWHWVVVNLPADTRVLPQGSGSSLVPLPEGALETRTDYGKAGYGGAAPPKGRTHRYIFTVHALDVEKLDVDADASGAMVGFNIHFHSLDRASITALYS</sequence>
<dbReference type="EMBL" id="BBMZ01000013">
    <property type="protein sequence ID" value="GAL58883.1"/>
    <property type="molecule type" value="Genomic_DNA"/>
</dbReference>
<dbReference type="OrthoDB" id="9797506at2"/>
<dbReference type="NCBIfam" id="TIGR00481">
    <property type="entry name" value="YbhB/YbcL family Raf kinase inhibitor-like protein"/>
    <property type="match status" value="1"/>
</dbReference>
<protein>
    <recommendedName>
        <fullName evidence="3">Kinase inhibitor</fullName>
    </recommendedName>
</protein>
<dbReference type="STRING" id="1115515.EV102420_13_01400"/>
<organism evidence="1 2">
    <name type="scientific">Pseudescherichia vulneris NBRC 102420</name>
    <dbReference type="NCBI Taxonomy" id="1115515"/>
    <lineage>
        <taxon>Bacteria</taxon>
        <taxon>Pseudomonadati</taxon>
        <taxon>Pseudomonadota</taxon>
        <taxon>Gammaproteobacteria</taxon>
        <taxon>Enterobacterales</taxon>
        <taxon>Enterobacteriaceae</taxon>
        <taxon>Pseudescherichia</taxon>
    </lineage>
</organism>
<dbReference type="Proteomes" id="UP000029462">
    <property type="component" value="Unassembled WGS sequence"/>
</dbReference>
<accession>A0A090V429</accession>
<dbReference type="eggNOG" id="COG1881">
    <property type="taxonomic scope" value="Bacteria"/>
</dbReference>
<name>A0A090V429_PSEVU</name>
<dbReference type="InterPro" id="IPR008914">
    <property type="entry name" value="PEBP"/>
</dbReference>
<dbReference type="PANTHER" id="PTHR30289">
    <property type="entry name" value="UNCHARACTERIZED PROTEIN YBCL-RELATED"/>
    <property type="match status" value="1"/>
</dbReference>
<dbReference type="Pfam" id="PF01161">
    <property type="entry name" value="PBP"/>
    <property type="match status" value="1"/>
</dbReference>
<comment type="caution">
    <text evidence="1">The sequence shown here is derived from an EMBL/GenBank/DDBJ whole genome shotgun (WGS) entry which is preliminary data.</text>
</comment>
<dbReference type="PANTHER" id="PTHR30289:SF12">
    <property type="entry name" value="UPF0098 PROTEIN YBHB"/>
    <property type="match status" value="1"/>
</dbReference>
<dbReference type="InterPro" id="IPR036610">
    <property type="entry name" value="PEBP-like_sf"/>
</dbReference>
<evidence type="ECO:0008006" key="3">
    <source>
        <dbReference type="Google" id="ProtNLM"/>
    </source>
</evidence>
<evidence type="ECO:0000313" key="1">
    <source>
        <dbReference type="EMBL" id="GAL58883.1"/>
    </source>
</evidence>
<evidence type="ECO:0000313" key="2">
    <source>
        <dbReference type="Proteomes" id="UP000029462"/>
    </source>
</evidence>
<dbReference type="InterPro" id="IPR005247">
    <property type="entry name" value="YbhB_YbcL/LppC-like"/>
</dbReference>